<evidence type="ECO:0000313" key="1">
    <source>
        <dbReference type="EMBL" id="SDD31430.1"/>
    </source>
</evidence>
<reference evidence="1 2" key="1">
    <citation type="submission" date="2016-09" db="EMBL/GenBank/DDBJ databases">
        <authorList>
            <person name="Capua I."/>
            <person name="De Benedictis P."/>
            <person name="Joannis T."/>
            <person name="Lombin L.H."/>
            <person name="Cattoli G."/>
        </authorList>
    </citation>
    <scope>NUCLEOTIDE SEQUENCE [LARGE SCALE GENOMIC DNA]</scope>
    <source>
        <strain evidence="1 2">A7P-90m</strain>
    </source>
</reference>
<dbReference type="AlphaFoldDB" id="A0A1G6TQV1"/>
<organism evidence="1 2">
    <name type="scientific">Williamwhitmania taraxaci</name>
    <dbReference type="NCBI Taxonomy" id="1640674"/>
    <lineage>
        <taxon>Bacteria</taxon>
        <taxon>Pseudomonadati</taxon>
        <taxon>Bacteroidota</taxon>
        <taxon>Bacteroidia</taxon>
        <taxon>Bacteroidales</taxon>
        <taxon>Williamwhitmaniaceae</taxon>
        <taxon>Williamwhitmania</taxon>
    </lineage>
</organism>
<keyword evidence="2" id="KW-1185">Reference proteome</keyword>
<dbReference type="EMBL" id="FMYP01000131">
    <property type="protein sequence ID" value="SDD31430.1"/>
    <property type="molecule type" value="Genomic_DNA"/>
</dbReference>
<dbReference type="RefSeq" id="WP_125869946.1">
    <property type="nucleotide sequence ID" value="NZ_FMYP01000131.1"/>
</dbReference>
<name>A0A1G6TQV1_9BACT</name>
<sequence length="225" mass="25542">MRATTFLVAILTAFAIKATGQVVTERVYSGNFVVVNCPLLGINSFRAHFKIENNSLIIEPSNHQKYLTSAIIPFDSIATIKRFLHRNFKIRLTNGDRYRLFLNNSDEFSAATLDVRPKPFRRPSRIVAANGNEIVSKVLVWGFGGAIVKPFRIDGVTTFSDSSMSFMPVKFASIGRRLEIPYAEIKQVRKTFPWKGVKIKMKAGNSFSIYSSDQRLREFLLNRLK</sequence>
<protein>
    <submittedName>
        <fullName evidence="1">Uncharacterized protein</fullName>
    </submittedName>
</protein>
<gene>
    <name evidence="1" type="ORF">SAMN05216323_11313</name>
</gene>
<proteinExistence type="predicted"/>
<accession>A0A1G6TQV1</accession>
<evidence type="ECO:0000313" key="2">
    <source>
        <dbReference type="Proteomes" id="UP000199452"/>
    </source>
</evidence>
<dbReference type="Proteomes" id="UP000199452">
    <property type="component" value="Unassembled WGS sequence"/>
</dbReference>